<evidence type="ECO:0000256" key="2">
    <source>
        <dbReference type="ARBA" id="ARBA00022898"/>
    </source>
</evidence>
<name>A0A845F7N4_9BACI</name>
<feature type="binding site" evidence="4 6">
    <location>
        <position position="136"/>
    </location>
    <ligand>
        <name>substrate</name>
    </ligand>
</feature>
<sequence>MTNYRPTWAEVSLQALRNNVHAFKNHIDKNCELMAVVKADAYGHGLLECAEVMIEAGADRLGVAIIEEALELRKAGITLPILVFGYTPKEAVPDAIDHDLTLTVFTEAVLEKINQEAEQRQRSTNIHIKVDSGMHRIGLKKAEDIIQLLEQNVSPFVHVEGIFTHFSDADNEDPDYTEQQFDHFLSVVEAVEKAHGMIPTKHCCNSAATINFPHMHMDMVRVGVSLYGLYPADYMRESISLHQVMRLKTKPVMVKTVHPGEPISYGRSYEPAEPIQVATVPIGYGDGLPRALSNKGNVVVQGKRAPIVGKVCMDQTMVDITAVGETGEETEFTFFGERTEGHIPLQEIADQLNTIHYEITCQIGRRVPRKYV</sequence>
<dbReference type="PANTHER" id="PTHR30511:SF0">
    <property type="entry name" value="ALANINE RACEMASE, CATABOLIC-RELATED"/>
    <property type="match status" value="1"/>
</dbReference>
<comment type="cofactor">
    <cofactor evidence="1 4 5">
        <name>pyridoxal 5'-phosphate</name>
        <dbReference type="ChEBI" id="CHEBI:597326"/>
    </cofactor>
</comment>
<reference evidence="8 9" key="1">
    <citation type="submission" date="2019-11" db="EMBL/GenBank/DDBJ databases">
        <title>Genome sequences of 17 halophilic strains isolated from different environments.</title>
        <authorList>
            <person name="Furrow R.E."/>
        </authorList>
    </citation>
    <scope>NUCLEOTIDE SEQUENCE [LARGE SCALE GENOMIC DNA]</scope>
    <source>
        <strain evidence="8 9">SL-4</strain>
    </source>
</reference>
<comment type="function">
    <text evidence="4">Catalyzes the interconversion of L-alanine and D-alanine. May also act on other amino acids.</text>
</comment>
<dbReference type="RefSeq" id="WP_160911348.1">
    <property type="nucleotide sequence ID" value="NZ_WMFA01000001.1"/>
</dbReference>
<evidence type="ECO:0000256" key="5">
    <source>
        <dbReference type="PIRSR" id="PIRSR600821-50"/>
    </source>
</evidence>
<dbReference type="Gene3D" id="3.20.20.10">
    <property type="entry name" value="Alanine racemase"/>
    <property type="match status" value="1"/>
</dbReference>
<comment type="caution">
    <text evidence="8">The sequence shown here is derived from an EMBL/GenBank/DDBJ whole genome shotgun (WGS) entry which is preliminary data.</text>
</comment>
<dbReference type="InterPro" id="IPR001608">
    <property type="entry name" value="Ala_racemase_N"/>
</dbReference>
<dbReference type="UniPathway" id="UPA00042">
    <property type="reaction ID" value="UER00497"/>
</dbReference>
<comment type="pathway">
    <text evidence="4">Amino-acid biosynthesis; D-alanine biosynthesis; D-alanine from L-alanine: step 1/1.</text>
</comment>
<dbReference type="EMBL" id="WMFA01000001">
    <property type="protein sequence ID" value="MYL69950.1"/>
    <property type="molecule type" value="Genomic_DNA"/>
</dbReference>
<keyword evidence="3 4" id="KW-0413">Isomerase</keyword>
<dbReference type="GO" id="GO:0008784">
    <property type="term" value="F:alanine racemase activity"/>
    <property type="evidence" value="ECO:0007669"/>
    <property type="project" value="UniProtKB-UniRule"/>
</dbReference>
<dbReference type="InterPro" id="IPR029066">
    <property type="entry name" value="PLP-binding_barrel"/>
</dbReference>
<evidence type="ECO:0000256" key="1">
    <source>
        <dbReference type="ARBA" id="ARBA00001933"/>
    </source>
</evidence>
<keyword evidence="2 4" id="KW-0663">Pyridoxal phosphate</keyword>
<comment type="catalytic activity">
    <reaction evidence="4">
        <text>L-alanine = D-alanine</text>
        <dbReference type="Rhea" id="RHEA:20249"/>
        <dbReference type="ChEBI" id="CHEBI:57416"/>
        <dbReference type="ChEBI" id="CHEBI:57972"/>
        <dbReference type="EC" id="5.1.1.1"/>
    </reaction>
</comment>
<dbReference type="PRINTS" id="PR00992">
    <property type="entry name" value="ALARACEMASE"/>
</dbReference>
<dbReference type="FunFam" id="3.20.20.10:FF:000002">
    <property type="entry name" value="Alanine racemase"/>
    <property type="match status" value="1"/>
</dbReference>
<evidence type="ECO:0000259" key="7">
    <source>
        <dbReference type="SMART" id="SM01005"/>
    </source>
</evidence>
<dbReference type="Pfam" id="PF00842">
    <property type="entry name" value="Ala_racemase_C"/>
    <property type="match status" value="1"/>
</dbReference>
<dbReference type="Gene3D" id="2.40.37.10">
    <property type="entry name" value="Lyase, Ornithine Decarboxylase, Chain A, domain 1"/>
    <property type="match status" value="1"/>
</dbReference>
<feature type="domain" description="Alanine racemase C-terminal" evidence="7">
    <location>
        <begin position="244"/>
        <end position="372"/>
    </location>
</feature>
<dbReference type="HAMAP" id="MF_01201">
    <property type="entry name" value="Ala_racemase"/>
    <property type="match status" value="1"/>
</dbReference>
<dbReference type="CDD" id="cd00430">
    <property type="entry name" value="PLPDE_III_AR"/>
    <property type="match status" value="1"/>
</dbReference>
<dbReference type="OrthoDB" id="9813814at2"/>
<feature type="active site" description="Proton acceptor; specific for D-alanine" evidence="4">
    <location>
        <position position="38"/>
    </location>
</feature>
<evidence type="ECO:0000256" key="6">
    <source>
        <dbReference type="PIRSR" id="PIRSR600821-52"/>
    </source>
</evidence>
<dbReference type="AlphaFoldDB" id="A0A845F7N4"/>
<dbReference type="NCBIfam" id="TIGR00492">
    <property type="entry name" value="alr"/>
    <property type="match status" value="1"/>
</dbReference>
<dbReference type="SUPFAM" id="SSF50621">
    <property type="entry name" value="Alanine racemase C-terminal domain-like"/>
    <property type="match status" value="1"/>
</dbReference>
<dbReference type="SUPFAM" id="SSF51419">
    <property type="entry name" value="PLP-binding barrel"/>
    <property type="match status" value="1"/>
</dbReference>
<feature type="modified residue" description="N6-(pyridoxal phosphate)lysine" evidence="4 5">
    <location>
        <position position="38"/>
    </location>
</feature>
<evidence type="ECO:0000313" key="8">
    <source>
        <dbReference type="EMBL" id="MYL69950.1"/>
    </source>
</evidence>
<organism evidence="8 9">
    <name type="scientific">Halobacillus litoralis</name>
    <dbReference type="NCBI Taxonomy" id="45668"/>
    <lineage>
        <taxon>Bacteria</taxon>
        <taxon>Bacillati</taxon>
        <taxon>Bacillota</taxon>
        <taxon>Bacilli</taxon>
        <taxon>Bacillales</taxon>
        <taxon>Bacillaceae</taxon>
        <taxon>Halobacillus</taxon>
    </lineage>
</organism>
<dbReference type="InterPro" id="IPR009006">
    <property type="entry name" value="Ala_racemase/Decarboxylase_C"/>
</dbReference>
<gene>
    <name evidence="8" type="primary">alr</name>
    <name evidence="8" type="ORF">GLW00_03765</name>
</gene>
<dbReference type="GO" id="GO:0009252">
    <property type="term" value="P:peptidoglycan biosynthetic process"/>
    <property type="evidence" value="ECO:0007669"/>
    <property type="project" value="TreeGrafter"/>
</dbReference>
<dbReference type="InterPro" id="IPR000821">
    <property type="entry name" value="Ala_racemase"/>
</dbReference>
<dbReference type="Pfam" id="PF01168">
    <property type="entry name" value="Ala_racemase_N"/>
    <property type="match status" value="1"/>
</dbReference>
<dbReference type="GO" id="GO:0030632">
    <property type="term" value="P:D-alanine biosynthetic process"/>
    <property type="evidence" value="ECO:0007669"/>
    <property type="project" value="UniProtKB-UniRule"/>
</dbReference>
<dbReference type="InterPro" id="IPR011079">
    <property type="entry name" value="Ala_racemase_C"/>
</dbReference>
<dbReference type="PANTHER" id="PTHR30511">
    <property type="entry name" value="ALANINE RACEMASE"/>
    <property type="match status" value="1"/>
</dbReference>
<dbReference type="Proteomes" id="UP000450457">
    <property type="component" value="Unassembled WGS sequence"/>
</dbReference>
<comment type="similarity">
    <text evidence="4">Belongs to the alanine racemase family.</text>
</comment>
<feature type="active site" description="Proton acceptor; specific for L-alanine" evidence="4">
    <location>
        <position position="265"/>
    </location>
</feature>
<evidence type="ECO:0000256" key="4">
    <source>
        <dbReference type="HAMAP-Rule" id="MF_01201"/>
    </source>
</evidence>
<dbReference type="EC" id="5.1.1.1" evidence="4"/>
<dbReference type="GO" id="GO:0005829">
    <property type="term" value="C:cytosol"/>
    <property type="evidence" value="ECO:0007669"/>
    <property type="project" value="TreeGrafter"/>
</dbReference>
<protein>
    <recommendedName>
        <fullName evidence="4">Alanine racemase</fullName>
        <ecNumber evidence="4">5.1.1.1</ecNumber>
    </recommendedName>
</protein>
<dbReference type="SMART" id="SM01005">
    <property type="entry name" value="Ala_racemase_C"/>
    <property type="match status" value="1"/>
</dbReference>
<proteinExistence type="inferred from homology"/>
<dbReference type="GeneID" id="78006092"/>
<dbReference type="PROSITE" id="PS00395">
    <property type="entry name" value="ALANINE_RACEMASE"/>
    <property type="match status" value="1"/>
</dbReference>
<evidence type="ECO:0000256" key="3">
    <source>
        <dbReference type="ARBA" id="ARBA00023235"/>
    </source>
</evidence>
<evidence type="ECO:0000313" key="9">
    <source>
        <dbReference type="Proteomes" id="UP000450457"/>
    </source>
</evidence>
<dbReference type="GO" id="GO:0030170">
    <property type="term" value="F:pyridoxal phosphate binding"/>
    <property type="evidence" value="ECO:0007669"/>
    <property type="project" value="UniProtKB-UniRule"/>
</dbReference>
<dbReference type="InterPro" id="IPR020622">
    <property type="entry name" value="Ala_racemase_pyridoxalP-BS"/>
</dbReference>
<accession>A0A845F7N4</accession>
<feature type="binding site" evidence="4 6">
    <location>
        <position position="313"/>
    </location>
    <ligand>
        <name>substrate</name>
    </ligand>
</feature>